<dbReference type="Gene3D" id="2.30.30.100">
    <property type="match status" value="1"/>
</dbReference>
<dbReference type="InterPro" id="IPR047575">
    <property type="entry name" value="Sm"/>
</dbReference>
<dbReference type="EMBL" id="JAWDGP010001472">
    <property type="protein sequence ID" value="KAK3791464.1"/>
    <property type="molecule type" value="Genomic_DNA"/>
</dbReference>
<evidence type="ECO:0000313" key="3">
    <source>
        <dbReference type="Proteomes" id="UP001283361"/>
    </source>
</evidence>
<dbReference type="Pfam" id="PF01423">
    <property type="entry name" value="LSM"/>
    <property type="match status" value="1"/>
</dbReference>
<proteinExistence type="predicted"/>
<dbReference type="AlphaFoldDB" id="A0AAE1APF9"/>
<reference evidence="2" key="1">
    <citation type="journal article" date="2023" name="G3 (Bethesda)">
        <title>A reference genome for the long-term kleptoplast-retaining sea slug Elysia crispata morphotype clarki.</title>
        <authorList>
            <person name="Eastman K.E."/>
            <person name="Pendleton A.L."/>
            <person name="Shaikh M.A."/>
            <person name="Suttiyut T."/>
            <person name="Ogas R."/>
            <person name="Tomko P."/>
            <person name="Gavelis G."/>
            <person name="Widhalm J.R."/>
            <person name="Wisecaver J.H."/>
        </authorList>
    </citation>
    <scope>NUCLEOTIDE SEQUENCE</scope>
    <source>
        <strain evidence="2">ECLA1</strain>
    </source>
</reference>
<dbReference type="GO" id="GO:0071209">
    <property type="term" value="F:U7 snRNA binding"/>
    <property type="evidence" value="ECO:0007669"/>
    <property type="project" value="TreeGrafter"/>
</dbReference>
<evidence type="ECO:0000313" key="2">
    <source>
        <dbReference type="EMBL" id="KAK3791464.1"/>
    </source>
</evidence>
<keyword evidence="3" id="KW-1185">Reference proteome</keyword>
<sequence length="121" mass="14204">MVCLLKAIEGKKVRVEIRSGFKIEGVLVAAEPSMSLEMVDVTLTPIKGSPFEYSKFYVKGRHIRYVVIPDEVDILKAMDWQINKFEYQKTKERMHQKRIFDKKQKIRQKIAARSDQKREGM</sequence>
<dbReference type="GO" id="GO:0006398">
    <property type="term" value="P:mRNA 3'-end processing by stem-loop binding and cleavage"/>
    <property type="evidence" value="ECO:0007669"/>
    <property type="project" value="TreeGrafter"/>
</dbReference>
<dbReference type="Proteomes" id="UP001283361">
    <property type="component" value="Unassembled WGS sequence"/>
</dbReference>
<dbReference type="SUPFAM" id="SSF50182">
    <property type="entry name" value="Sm-like ribonucleoproteins"/>
    <property type="match status" value="1"/>
</dbReference>
<feature type="domain" description="Sm" evidence="1">
    <location>
        <begin position="1"/>
        <end position="72"/>
    </location>
</feature>
<dbReference type="SMART" id="SM00651">
    <property type="entry name" value="Sm"/>
    <property type="match status" value="1"/>
</dbReference>
<dbReference type="InterPro" id="IPR010920">
    <property type="entry name" value="LSM_dom_sf"/>
</dbReference>
<dbReference type="PROSITE" id="PS52002">
    <property type="entry name" value="SM"/>
    <property type="match status" value="1"/>
</dbReference>
<dbReference type="PANTHER" id="PTHR21196">
    <property type="entry name" value="U7 SNRNA-ASSOCIATED SM-LIKE PROTEIN LSM10"/>
    <property type="match status" value="1"/>
</dbReference>
<organism evidence="2 3">
    <name type="scientific">Elysia crispata</name>
    <name type="common">lettuce slug</name>
    <dbReference type="NCBI Taxonomy" id="231223"/>
    <lineage>
        <taxon>Eukaryota</taxon>
        <taxon>Metazoa</taxon>
        <taxon>Spiralia</taxon>
        <taxon>Lophotrochozoa</taxon>
        <taxon>Mollusca</taxon>
        <taxon>Gastropoda</taxon>
        <taxon>Heterobranchia</taxon>
        <taxon>Euthyneura</taxon>
        <taxon>Panpulmonata</taxon>
        <taxon>Sacoglossa</taxon>
        <taxon>Placobranchoidea</taxon>
        <taxon>Plakobranchidae</taxon>
        <taxon>Elysia</taxon>
    </lineage>
</organism>
<dbReference type="GO" id="GO:0071254">
    <property type="term" value="C:cytoplasmic U snRNP body"/>
    <property type="evidence" value="ECO:0007669"/>
    <property type="project" value="TreeGrafter"/>
</dbReference>
<comment type="caution">
    <text evidence="2">The sequence shown here is derived from an EMBL/GenBank/DDBJ whole genome shotgun (WGS) entry which is preliminary data.</text>
</comment>
<name>A0AAE1APF9_9GAST</name>
<dbReference type="GO" id="GO:0071208">
    <property type="term" value="F:histone pre-mRNA DCP binding"/>
    <property type="evidence" value="ECO:0007669"/>
    <property type="project" value="TreeGrafter"/>
</dbReference>
<dbReference type="InterPro" id="IPR001163">
    <property type="entry name" value="Sm_dom_euk/arc"/>
</dbReference>
<protein>
    <recommendedName>
        <fullName evidence="1">Sm domain-containing protein</fullName>
    </recommendedName>
</protein>
<dbReference type="PANTHER" id="PTHR21196:SF1">
    <property type="entry name" value="U7 SNRNA-ASSOCIATED SM-LIKE PROTEIN LSM10"/>
    <property type="match status" value="1"/>
</dbReference>
<evidence type="ECO:0000259" key="1">
    <source>
        <dbReference type="PROSITE" id="PS52002"/>
    </source>
</evidence>
<accession>A0AAE1APF9</accession>
<gene>
    <name evidence="2" type="ORF">RRG08_046616</name>
</gene>
<dbReference type="InterPro" id="IPR052840">
    <property type="entry name" value="U7_snRNA_Sm-like"/>
</dbReference>
<dbReference type="GO" id="GO:0016604">
    <property type="term" value="C:nuclear body"/>
    <property type="evidence" value="ECO:0007669"/>
    <property type="project" value="TreeGrafter"/>
</dbReference>